<keyword evidence="6" id="KW-1185">Reference proteome</keyword>
<feature type="transmembrane region" description="Helical" evidence="4">
    <location>
        <begin position="128"/>
        <end position="148"/>
    </location>
</feature>
<feature type="transmembrane region" description="Helical" evidence="4">
    <location>
        <begin position="37"/>
        <end position="56"/>
    </location>
</feature>
<dbReference type="EMBL" id="OX459119">
    <property type="protein sequence ID" value="CAI9092862.1"/>
    <property type="molecule type" value="Genomic_DNA"/>
</dbReference>
<proteinExistence type="predicted"/>
<dbReference type="Proteomes" id="UP001161247">
    <property type="component" value="Chromosome 2"/>
</dbReference>
<keyword evidence="3 4" id="KW-0472">Membrane</keyword>
<accession>A0AAV1CE45</accession>
<sequence>MGNALPYVGMVISQFAQAGNLIVSKEALIDGMSTYTLAFYSSVISSFILLPSSFLLYRTTPLPLCCDFFWSCFLIGVLGFLMKITAMAGTLYASPSLCSAILNLIPGFTFVLAVLFRMEILDFRSFSSLAKTIGTVVSILGALVATFYQGPSLLSTLSSPNLSVHFLLNQSSNWVPGGIISGICAMGASVLIMTQAFVLRKYPVELIIMFCYGCFLALLSATASLVMDEEYSTWRLNSKSRLLAVIYSGLFGNVTQLTLCAWVVRKRGPLFAASFHPLGIVIATILGVIFLQDNFYLGRYQYFFFELSYCVESTETK</sequence>
<gene>
    <name evidence="5" type="ORF">OLC1_LOCUS4425</name>
</gene>
<protein>
    <submittedName>
        <fullName evidence="5">OLC1v1028205C2</fullName>
    </submittedName>
</protein>
<reference evidence="5" key="1">
    <citation type="submission" date="2023-03" db="EMBL/GenBank/DDBJ databases">
        <authorList>
            <person name="Julca I."/>
        </authorList>
    </citation>
    <scope>NUCLEOTIDE SEQUENCE</scope>
</reference>
<feature type="transmembrane region" description="Helical" evidence="4">
    <location>
        <begin position="242"/>
        <end position="264"/>
    </location>
</feature>
<evidence type="ECO:0000256" key="4">
    <source>
        <dbReference type="SAM" id="Phobius"/>
    </source>
</evidence>
<evidence type="ECO:0000256" key="3">
    <source>
        <dbReference type="ARBA" id="ARBA00023136"/>
    </source>
</evidence>
<dbReference type="GO" id="GO:0016020">
    <property type="term" value="C:membrane"/>
    <property type="evidence" value="ECO:0007669"/>
    <property type="project" value="InterPro"/>
</dbReference>
<evidence type="ECO:0000313" key="5">
    <source>
        <dbReference type="EMBL" id="CAI9092862.1"/>
    </source>
</evidence>
<dbReference type="InterPro" id="IPR030184">
    <property type="entry name" value="WAT1-related"/>
</dbReference>
<keyword evidence="2 4" id="KW-1133">Transmembrane helix</keyword>
<evidence type="ECO:0000256" key="2">
    <source>
        <dbReference type="ARBA" id="ARBA00022989"/>
    </source>
</evidence>
<feature type="transmembrane region" description="Helical" evidence="4">
    <location>
        <begin position="68"/>
        <end position="86"/>
    </location>
</feature>
<feature type="transmembrane region" description="Helical" evidence="4">
    <location>
        <begin position="206"/>
        <end position="227"/>
    </location>
</feature>
<feature type="transmembrane region" description="Helical" evidence="4">
    <location>
        <begin position="92"/>
        <end position="116"/>
    </location>
</feature>
<dbReference type="GO" id="GO:0022857">
    <property type="term" value="F:transmembrane transporter activity"/>
    <property type="evidence" value="ECO:0007669"/>
    <property type="project" value="InterPro"/>
</dbReference>
<dbReference type="PANTHER" id="PTHR31218">
    <property type="entry name" value="WAT1-RELATED PROTEIN"/>
    <property type="match status" value="1"/>
</dbReference>
<keyword evidence="1 4" id="KW-0812">Transmembrane</keyword>
<organism evidence="5 6">
    <name type="scientific">Oldenlandia corymbosa var. corymbosa</name>
    <dbReference type="NCBI Taxonomy" id="529605"/>
    <lineage>
        <taxon>Eukaryota</taxon>
        <taxon>Viridiplantae</taxon>
        <taxon>Streptophyta</taxon>
        <taxon>Embryophyta</taxon>
        <taxon>Tracheophyta</taxon>
        <taxon>Spermatophyta</taxon>
        <taxon>Magnoliopsida</taxon>
        <taxon>eudicotyledons</taxon>
        <taxon>Gunneridae</taxon>
        <taxon>Pentapetalae</taxon>
        <taxon>asterids</taxon>
        <taxon>lamiids</taxon>
        <taxon>Gentianales</taxon>
        <taxon>Rubiaceae</taxon>
        <taxon>Rubioideae</taxon>
        <taxon>Spermacoceae</taxon>
        <taxon>Hedyotis-Oldenlandia complex</taxon>
        <taxon>Oldenlandia</taxon>
    </lineage>
</organism>
<feature type="transmembrane region" description="Helical" evidence="4">
    <location>
        <begin position="174"/>
        <end position="199"/>
    </location>
</feature>
<feature type="transmembrane region" description="Helical" evidence="4">
    <location>
        <begin position="271"/>
        <end position="291"/>
    </location>
</feature>
<name>A0AAV1CE45_OLDCO</name>
<evidence type="ECO:0000256" key="1">
    <source>
        <dbReference type="ARBA" id="ARBA00022692"/>
    </source>
</evidence>
<dbReference type="AlphaFoldDB" id="A0AAV1CE45"/>
<evidence type="ECO:0000313" key="6">
    <source>
        <dbReference type="Proteomes" id="UP001161247"/>
    </source>
</evidence>